<feature type="transmembrane region" description="Helical" evidence="5">
    <location>
        <begin position="139"/>
        <end position="160"/>
    </location>
</feature>
<dbReference type="Gene3D" id="1.20.1560.10">
    <property type="entry name" value="ABC transporter type 1, transmembrane domain"/>
    <property type="match status" value="1"/>
</dbReference>
<dbReference type="SUPFAM" id="SSF52540">
    <property type="entry name" value="P-loop containing nucleoside triphosphate hydrolases"/>
    <property type="match status" value="1"/>
</dbReference>
<dbReference type="PROSITE" id="PS50929">
    <property type="entry name" value="ABC_TM1F"/>
    <property type="match status" value="1"/>
</dbReference>
<organism evidence="7 8">
    <name type="scientific">Novosphingobium pentaromativorans</name>
    <dbReference type="NCBI Taxonomy" id="205844"/>
    <lineage>
        <taxon>Bacteria</taxon>
        <taxon>Pseudomonadati</taxon>
        <taxon>Pseudomonadota</taxon>
        <taxon>Alphaproteobacteria</taxon>
        <taxon>Sphingomonadales</taxon>
        <taxon>Sphingomonadaceae</taxon>
        <taxon>Novosphingobium</taxon>
    </lineage>
</organism>
<gene>
    <name evidence="7" type="ORF">DI555_03695</name>
</gene>
<evidence type="ECO:0000256" key="4">
    <source>
        <dbReference type="ARBA" id="ARBA00023136"/>
    </source>
</evidence>
<keyword evidence="7" id="KW-0547">Nucleotide-binding</keyword>
<evidence type="ECO:0000313" key="8">
    <source>
        <dbReference type="Proteomes" id="UP000249082"/>
    </source>
</evidence>
<reference evidence="7 8" key="1">
    <citation type="submission" date="2017-08" db="EMBL/GenBank/DDBJ databases">
        <title>Infants hospitalized years apart are colonized by the same room-sourced microbial strains.</title>
        <authorList>
            <person name="Brooks B."/>
            <person name="Olm M.R."/>
            <person name="Firek B.A."/>
            <person name="Baker R."/>
            <person name="Thomas B.C."/>
            <person name="Morowitz M.J."/>
            <person name="Banfield J.F."/>
        </authorList>
    </citation>
    <scope>NUCLEOTIDE SEQUENCE [LARGE SCALE GENOMIC DNA]</scope>
    <source>
        <strain evidence="7">S2_005_002_R2_33</strain>
    </source>
</reference>
<evidence type="ECO:0000256" key="3">
    <source>
        <dbReference type="ARBA" id="ARBA00022989"/>
    </source>
</evidence>
<dbReference type="AlphaFoldDB" id="A0A2W5P0Y1"/>
<dbReference type="GO" id="GO:0005524">
    <property type="term" value="F:ATP binding"/>
    <property type="evidence" value="ECO:0007669"/>
    <property type="project" value="UniProtKB-KW"/>
</dbReference>
<keyword evidence="4 5" id="KW-0472">Membrane</keyword>
<dbReference type="Proteomes" id="UP000249082">
    <property type="component" value="Unassembled WGS sequence"/>
</dbReference>
<dbReference type="PANTHER" id="PTHR43394">
    <property type="entry name" value="ATP-DEPENDENT PERMEASE MDL1, MITOCHONDRIAL"/>
    <property type="match status" value="1"/>
</dbReference>
<name>A0A2W5P0Y1_9SPHN</name>
<dbReference type="InterPro" id="IPR027417">
    <property type="entry name" value="P-loop_NTPase"/>
</dbReference>
<evidence type="ECO:0000256" key="1">
    <source>
        <dbReference type="ARBA" id="ARBA00004651"/>
    </source>
</evidence>
<dbReference type="InterPro" id="IPR011527">
    <property type="entry name" value="ABC1_TM_dom"/>
</dbReference>
<sequence length="574" mass="63082">MAGHSPERIDWGTFLSWARGVLAPDRAFMTMAMIYGAAIGLLSLATPISVQMLINSVANTALPVPLFTLAAVLFGLLVLWSLLGAMRTYVMEIFRRRIFARSVAEITLQAVHAQNPFFQDERRGDLFNRFFEVATVQKSVPSLLVGGFTIFFQAMIGFIVTSFYHPVFLAFNLLFVLAVWIIWKIWARSAMESGVALSHRKYETAHWLESVGASNGFYKSSRHLDYAMDMSEMRTAAYVEAHRKHFGATFPQSVALLLLYALASAALLALGGWLVIRGQLSIGQLVAAELILSSVFYGAAQLGPYLDTFYDLVAAVEELSLFHAIPVEDLAPRGEGDARPRDGGLSLRRVAIAAGGDRARLDLDIPSGTHAVAASDPGVDRLLTRLLKRHYRANEGLITLGGADIAALNIYRLRSDVIVLDRPDIVESTIRDYLRLANPQADPAQVLEVLDVVGLGDRIVSLEGGMDCLLSSTGWPLTRAETMRLKLAGALLARPRVLILSGLFDMVPVEELRPALGRLDDRETTIIVFTCRPDAFAFDHMLWLGRETQLLTQDRAAFAAARDAAKGGFHALPR</sequence>
<keyword evidence="3 5" id="KW-1133">Transmembrane helix</keyword>
<feature type="transmembrane region" description="Helical" evidence="5">
    <location>
        <begin position="66"/>
        <end position="86"/>
    </location>
</feature>
<evidence type="ECO:0000259" key="6">
    <source>
        <dbReference type="PROSITE" id="PS50929"/>
    </source>
</evidence>
<dbReference type="SUPFAM" id="SSF90123">
    <property type="entry name" value="ABC transporter transmembrane region"/>
    <property type="match status" value="1"/>
</dbReference>
<accession>A0A2W5P0Y1</accession>
<dbReference type="Gene3D" id="3.40.50.300">
    <property type="entry name" value="P-loop containing nucleotide triphosphate hydrolases"/>
    <property type="match status" value="1"/>
</dbReference>
<comment type="subcellular location">
    <subcellularLocation>
        <location evidence="1">Cell membrane</location>
        <topology evidence="1">Multi-pass membrane protein</topology>
    </subcellularLocation>
</comment>
<dbReference type="InterPro" id="IPR039421">
    <property type="entry name" value="Type_1_exporter"/>
</dbReference>
<evidence type="ECO:0000313" key="7">
    <source>
        <dbReference type="EMBL" id="PZQ56475.1"/>
    </source>
</evidence>
<feature type="domain" description="ABC transmembrane type-1" evidence="6">
    <location>
        <begin position="32"/>
        <end position="311"/>
    </location>
</feature>
<feature type="transmembrane region" description="Helical" evidence="5">
    <location>
        <begin position="254"/>
        <end position="276"/>
    </location>
</feature>
<dbReference type="PANTHER" id="PTHR43394:SF4">
    <property type="entry name" value="TOXIN SECRETION ABC TRANSPORTER ATP-BINDING PROTEIN"/>
    <property type="match status" value="1"/>
</dbReference>
<keyword evidence="7" id="KW-0067">ATP-binding</keyword>
<evidence type="ECO:0000256" key="2">
    <source>
        <dbReference type="ARBA" id="ARBA00022692"/>
    </source>
</evidence>
<protein>
    <submittedName>
        <fullName evidence="7">ABC transporter ATP-binding protein</fullName>
    </submittedName>
</protein>
<dbReference type="InterPro" id="IPR036640">
    <property type="entry name" value="ABC1_TM_sf"/>
</dbReference>
<dbReference type="GO" id="GO:0005886">
    <property type="term" value="C:plasma membrane"/>
    <property type="evidence" value="ECO:0007669"/>
    <property type="project" value="UniProtKB-SubCell"/>
</dbReference>
<keyword evidence="2 5" id="KW-0812">Transmembrane</keyword>
<feature type="transmembrane region" description="Helical" evidence="5">
    <location>
        <begin position="166"/>
        <end position="183"/>
    </location>
</feature>
<feature type="transmembrane region" description="Helical" evidence="5">
    <location>
        <begin position="32"/>
        <end position="54"/>
    </location>
</feature>
<dbReference type="GO" id="GO:0015421">
    <property type="term" value="F:ABC-type oligopeptide transporter activity"/>
    <property type="evidence" value="ECO:0007669"/>
    <property type="project" value="TreeGrafter"/>
</dbReference>
<dbReference type="Pfam" id="PF00664">
    <property type="entry name" value="ABC_membrane"/>
    <property type="match status" value="1"/>
</dbReference>
<dbReference type="EMBL" id="QFPX01000003">
    <property type="protein sequence ID" value="PZQ56475.1"/>
    <property type="molecule type" value="Genomic_DNA"/>
</dbReference>
<proteinExistence type="predicted"/>
<evidence type="ECO:0000256" key="5">
    <source>
        <dbReference type="SAM" id="Phobius"/>
    </source>
</evidence>
<comment type="caution">
    <text evidence="7">The sequence shown here is derived from an EMBL/GenBank/DDBJ whole genome shotgun (WGS) entry which is preliminary data.</text>
</comment>